<dbReference type="FunFam" id="3.20.10.10:FF:000002">
    <property type="entry name" value="D-alanine aminotransferase"/>
    <property type="match status" value="1"/>
</dbReference>
<protein>
    <recommendedName>
        <fullName evidence="5">D-alanine aminotransferase</fullName>
        <ecNumber evidence="4">2.6.1.21</ecNumber>
    </recommendedName>
    <alternativeName>
        <fullName evidence="11">D-amino acid aminotransferase</fullName>
    </alternativeName>
    <alternativeName>
        <fullName evidence="9">D-amino acid transaminase</fullName>
    </alternativeName>
    <alternativeName>
        <fullName evidence="10">D-aspartate aminotransferase</fullName>
    </alternativeName>
</protein>
<dbReference type="PANTHER" id="PTHR42743">
    <property type="entry name" value="AMINO-ACID AMINOTRANSFERASE"/>
    <property type="match status" value="1"/>
</dbReference>
<evidence type="ECO:0000256" key="6">
    <source>
        <dbReference type="ARBA" id="ARBA00022576"/>
    </source>
</evidence>
<dbReference type="Gene3D" id="3.30.470.10">
    <property type="match status" value="1"/>
</dbReference>
<evidence type="ECO:0000256" key="3">
    <source>
        <dbReference type="ARBA" id="ARBA00011738"/>
    </source>
</evidence>
<dbReference type="InterPro" id="IPR036038">
    <property type="entry name" value="Aminotransferase-like"/>
</dbReference>
<evidence type="ECO:0000256" key="9">
    <source>
        <dbReference type="ARBA" id="ARBA00030138"/>
    </source>
</evidence>
<dbReference type="GO" id="GO:0008652">
    <property type="term" value="P:amino acid biosynthetic process"/>
    <property type="evidence" value="ECO:0007669"/>
    <property type="project" value="UniProtKB-ARBA"/>
</dbReference>
<dbReference type="Gene3D" id="3.20.10.10">
    <property type="entry name" value="D-amino Acid Aminotransferase, subunit A, domain 2"/>
    <property type="match status" value="1"/>
</dbReference>
<evidence type="ECO:0000313" key="14">
    <source>
        <dbReference type="Proteomes" id="UP001302719"/>
    </source>
</evidence>
<dbReference type="EMBL" id="CP116967">
    <property type="protein sequence ID" value="WNM58206.1"/>
    <property type="molecule type" value="Genomic_DNA"/>
</dbReference>
<evidence type="ECO:0000256" key="4">
    <source>
        <dbReference type="ARBA" id="ARBA00012874"/>
    </source>
</evidence>
<dbReference type="CDD" id="cd01558">
    <property type="entry name" value="D-AAT_like"/>
    <property type="match status" value="1"/>
</dbReference>
<evidence type="ECO:0000256" key="12">
    <source>
        <dbReference type="ARBA" id="ARBA00047911"/>
    </source>
</evidence>
<evidence type="ECO:0000256" key="11">
    <source>
        <dbReference type="ARBA" id="ARBA00033391"/>
    </source>
</evidence>
<proteinExistence type="inferred from homology"/>
<accession>A0AA96GAY6</accession>
<dbReference type="KEGG" id="nall:PP769_00165"/>
<keyword evidence="7 13" id="KW-0808">Transferase</keyword>
<comment type="cofactor">
    <cofactor evidence="1">
        <name>pyridoxal 5'-phosphate</name>
        <dbReference type="ChEBI" id="CHEBI:597326"/>
    </cofactor>
</comment>
<dbReference type="SUPFAM" id="SSF56752">
    <property type="entry name" value="D-aminoacid aminotransferase-like PLP-dependent enzymes"/>
    <property type="match status" value="1"/>
</dbReference>
<name>A0AA96GAY6_9BACT</name>
<dbReference type="InterPro" id="IPR005784">
    <property type="entry name" value="D_amino_transT"/>
</dbReference>
<dbReference type="InterPro" id="IPR043132">
    <property type="entry name" value="BCAT-like_C"/>
</dbReference>
<dbReference type="GO" id="GO:0046394">
    <property type="term" value="P:carboxylic acid biosynthetic process"/>
    <property type="evidence" value="ECO:0007669"/>
    <property type="project" value="UniProtKB-ARBA"/>
</dbReference>
<evidence type="ECO:0000256" key="5">
    <source>
        <dbReference type="ARBA" id="ARBA00021779"/>
    </source>
</evidence>
<keyword evidence="14" id="KW-1185">Reference proteome</keyword>
<evidence type="ECO:0000256" key="7">
    <source>
        <dbReference type="ARBA" id="ARBA00022679"/>
    </source>
</evidence>
<keyword evidence="8" id="KW-0663">Pyridoxal phosphate</keyword>
<evidence type="ECO:0000313" key="13">
    <source>
        <dbReference type="EMBL" id="WNM58206.1"/>
    </source>
</evidence>
<dbReference type="EC" id="2.6.1.21" evidence="4"/>
<evidence type="ECO:0000256" key="2">
    <source>
        <dbReference type="ARBA" id="ARBA00009320"/>
    </source>
</evidence>
<dbReference type="AlphaFoldDB" id="A0AA96GAY6"/>
<organism evidence="13 14">
    <name type="scientific">Candidatus Nitrospira allomarina</name>
    <dbReference type="NCBI Taxonomy" id="3020900"/>
    <lineage>
        <taxon>Bacteria</taxon>
        <taxon>Pseudomonadati</taxon>
        <taxon>Nitrospirota</taxon>
        <taxon>Nitrospiria</taxon>
        <taxon>Nitrospirales</taxon>
        <taxon>Nitrospiraceae</taxon>
        <taxon>Nitrospira</taxon>
    </lineage>
</organism>
<evidence type="ECO:0000256" key="1">
    <source>
        <dbReference type="ARBA" id="ARBA00001933"/>
    </source>
</evidence>
<dbReference type="PANTHER" id="PTHR42743:SF10">
    <property type="entry name" value="D-ALANINE AMINOTRANSFERASE"/>
    <property type="match status" value="1"/>
</dbReference>
<dbReference type="InterPro" id="IPR043131">
    <property type="entry name" value="BCAT-like_N"/>
</dbReference>
<comment type="similarity">
    <text evidence="2">Belongs to the class-IV pyridoxal-phosphate-dependent aminotransferase family.</text>
</comment>
<dbReference type="NCBIfam" id="TIGR01121">
    <property type="entry name" value="D_amino_aminoT"/>
    <property type="match status" value="1"/>
</dbReference>
<evidence type="ECO:0000256" key="8">
    <source>
        <dbReference type="ARBA" id="ARBA00022898"/>
    </source>
</evidence>
<reference evidence="13 14" key="1">
    <citation type="submission" date="2023-01" db="EMBL/GenBank/DDBJ databases">
        <title>Cultivation and genomic characterization of new, ubiquitous marine nitrite-oxidizing bacteria from the Nitrospirales.</title>
        <authorList>
            <person name="Mueller A.J."/>
            <person name="Daebeler A."/>
            <person name="Herbold C.W."/>
            <person name="Kirkegaard R.H."/>
            <person name="Daims H."/>
        </authorList>
    </citation>
    <scope>NUCLEOTIDE SEQUENCE [LARGE SCALE GENOMIC DNA]</scope>
    <source>
        <strain evidence="13 14">VA</strain>
    </source>
</reference>
<dbReference type="RefSeq" id="WP_312643702.1">
    <property type="nucleotide sequence ID" value="NZ_CP116967.1"/>
</dbReference>
<keyword evidence="6 13" id="KW-0032">Aminotransferase</keyword>
<comment type="subunit">
    <text evidence="3">Homodimer.</text>
</comment>
<sequence length="284" mass="31628">MPDIGYFNGHFSPLEEIKISPDDRGFLFGDGIYEVIRAYHGVPAFWNEHFNRLVRSAQETRIQFSLEPPQFLRLLLSGLQQSGYQEGKIYIQVTRGVAPREHTFPSNGEPTVFLAFRQMVGLPTDVFQHGVSVITLPDTRWHRCDIKSLNLLPNVLAKQQARDAKAFEAIFVRDGQVTEGATSNIFVVKNGVLITPERNHLVLAGVTQQQVATLAQAKGLDVQFRSIPISEVLQSDEVFLVGTTIEVLPVIQVNEQLIQDGKPGPISTDLQKEFSSYVAGLTLS</sequence>
<comment type="catalytic activity">
    <reaction evidence="12">
        <text>D-alanine + 2-oxoglutarate = D-glutamate + pyruvate</text>
        <dbReference type="Rhea" id="RHEA:15869"/>
        <dbReference type="ChEBI" id="CHEBI:15361"/>
        <dbReference type="ChEBI" id="CHEBI:16810"/>
        <dbReference type="ChEBI" id="CHEBI:29986"/>
        <dbReference type="ChEBI" id="CHEBI:57416"/>
        <dbReference type="EC" id="2.6.1.21"/>
    </reaction>
</comment>
<dbReference type="GO" id="GO:0047810">
    <property type="term" value="F:D-alanine-2-oxoglutarate aminotransferase activity"/>
    <property type="evidence" value="ECO:0007669"/>
    <property type="project" value="UniProtKB-EC"/>
</dbReference>
<dbReference type="GO" id="GO:0005829">
    <property type="term" value="C:cytosol"/>
    <property type="evidence" value="ECO:0007669"/>
    <property type="project" value="TreeGrafter"/>
</dbReference>
<dbReference type="InterPro" id="IPR050571">
    <property type="entry name" value="Class-IV_PLP-Dep_Aminotrnsfr"/>
</dbReference>
<dbReference type="Pfam" id="PF01063">
    <property type="entry name" value="Aminotran_4"/>
    <property type="match status" value="1"/>
</dbReference>
<dbReference type="Proteomes" id="UP001302719">
    <property type="component" value="Chromosome"/>
</dbReference>
<dbReference type="GO" id="GO:0046416">
    <property type="term" value="P:D-amino acid metabolic process"/>
    <property type="evidence" value="ECO:0007669"/>
    <property type="project" value="InterPro"/>
</dbReference>
<dbReference type="InterPro" id="IPR001544">
    <property type="entry name" value="Aminotrans_IV"/>
</dbReference>
<dbReference type="GO" id="GO:0030170">
    <property type="term" value="F:pyridoxal phosphate binding"/>
    <property type="evidence" value="ECO:0007669"/>
    <property type="project" value="InterPro"/>
</dbReference>
<gene>
    <name evidence="13" type="primary">dat</name>
    <name evidence="13" type="ORF">PP769_00165</name>
</gene>
<evidence type="ECO:0000256" key="10">
    <source>
        <dbReference type="ARBA" id="ARBA00033316"/>
    </source>
</evidence>